<evidence type="ECO:0000256" key="2">
    <source>
        <dbReference type="ARBA" id="ARBA00022692"/>
    </source>
</evidence>
<dbReference type="STRING" id="765915.A0A1Y2H865"/>
<dbReference type="GO" id="GO:1990456">
    <property type="term" value="P:mitochondrion-endoplasmic reticulum membrane tethering"/>
    <property type="evidence" value="ECO:0007669"/>
    <property type="project" value="TreeGrafter"/>
</dbReference>
<dbReference type="GO" id="GO:0015914">
    <property type="term" value="P:phospholipid transport"/>
    <property type="evidence" value="ECO:0007669"/>
    <property type="project" value="TreeGrafter"/>
</dbReference>
<keyword evidence="5" id="KW-0472">Membrane</keyword>
<name>A0A1Y2H865_9FUNG</name>
<keyword evidence="1" id="KW-1134">Transmembrane beta strand</keyword>
<keyword evidence="2" id="KW-0812">Transmembrane</keyword>
<accession>A0A1Y2H865</accession>
<evidence type="ECO:0000256" key="4">
    <source>
        <dbReference type="ARBA" id="ARBA00023128"/>
    </source>
</evidence>
<comment type="caution">
    <text evidence="6">The sequence shown here is derived from an EMBL/GenBank/DDBJ whole genome shotgun (WGS) entry which is preliminary data.</text>
</comment>
<evidence type="ECO:0000256" key="1">
    <source>
        <dbReference type="ARBA" id="ARBA00022452"/>
    </source>
</evidence>
<reference evidence="6 7" key="1">
    <citation type="submission" date="2016-07" db="EMBL/GenBank/DDBJ databases">
        <title>Pervasive Adenine N6-methylation of Active Genes in Fungi.</title>
        <authorList>
            <consortium name="DOE Joint Genome Institute"/>
            <person name="Mondo S.J."/>
            <person name="Dannebaum R.O."/>
            <person name="Kuo R.C."/>
            <person name="Labutti K."/>
            <person name="Haridas S."/>
            <person name="Kuo A."/>
            <person name="Salamov A."/>
            <person name="Ahrendt S.R."/>
            <person name="Lipzen A."/>
            <person name="Sullivan W."/>
            <person name="Andreopoulos W.B."/>
            <person name="Clum A."/>
            <person name="Lindquist E."/>
            <person name="Daum C."/>
            <person name="Ramamoorthy G.K."/>
            <person name="Gryganskyi A."/>
            <person name="Culley D."/>
            <person name="Magnuson J.K."/>
            <person name="James T.Y."/>
            <person name="O'Malley M.A."/>
            <person name="Stajich J.E."/>
            <person name="Spatafora J.W."/>
            <person name="Visel A."/>
            <person name="Grigoriev I.V."/>
        </authorList>
    </citation>
    <scope>NUCLEOTIDE SEQUENCE [LARGE SCALE GENOMIC DNA]</scope>
    <source>
        <strain evidence="6 7">PL171</strain>
    </source>
</reference>
<dbReference type="PANTHER" id="PTHR28035">
    <property type="entry name" value="MITOCHONDRIAL DISTRIBUTION AND MORPHOLOGY PROTEIN 10"/>
    <property type="match status" value="1"/>
</dbReference>
<sequence>MDYLEYCLQQYFYATAWRPDLQYGSLLRDVRQVLDFATPTHAGLSLSVAKPISGSQRNSLLHSRHSVGLGAPASSPSSGSIGFLFTSVPLDPPPPSPSDNDHASVTSSVADKFSAVGVKVIDASALLFSRLPLRDHSSSPGIRRFLCPLQPGTNREKWGHEVCFSSENALFGFRWLRDVSHGWSLGGEVYYLANEVSGGMSLGSSTHRPSRQRRSRSTHCWVTFPPHTHHGLRLACAPRAGTTTTCTATNRIVCRIRLLALARQCARALDPR</sequence>
<dbReference type="EMBL" id="MCFL01000100">
    <property type="protein sequence ID" value="ORZ30141.1"/>
    <property type="molecule type" value="Genomic_DNA"/>
</dbReference>
<keyword evidence="3" id="KW-1000">Mitochondrion outer membrane</keyword>
<keyword evidence="7" id="KW-1185">Reference proteome</keyword>
<proteinExistence type="predicted"/>
<dbReference type="OrthoDB" id="2103793at2759"/>
<keyword evidence="4" id="KW-0496">Mitochondrion</keyword>
<dbReference type="GO" id="GO:0001401">
    <property type="term" value="C:SAM complex"/>
    <property type="evidence" value="ECO:0007669"/>
    <property type="project" value="TreeGrafter"/>
</dbReference>
<evidence type="ECO:0000256" key="3">
    <source>
        <dbReference type="ARBA" id="ARBA00022787"/>
    </source>
</evidence>
<dbReference type="Proteomes" id="UP000193411">
    <property type="component" value="Unassembled WGS sequence"/>
</dbReference>
<dbReference type="InterPro" id="IPR027539">
    <property type="entry name" value="Mdm10"/>
</dbReference>
<dbReference type="Pfam" id="PF12519">
    <property type="entry name" value="MDM10"/>
    <property type="match status" value="1"/>
</dbReference>
<dbReference type="PANTHER" id="PTHR28035:SF1">
    <property type="entry name" value="MITOCHONDRIAL DISTRIBUTION AND MORPHOLOGY PROTEIN 10"/>
    <property type="match status" value="1"/>
</dbReference>
<dbReference type="AlphaFoldDB" id="A0A1Y2H865"/>
<evidence type="ECO:0000256" key="5">
    <source>
        <dbReference type="ARBA" id="ARBA00023136"/>
    </source>
</evidence>
<evidence type="ECO:0000313" key="6">
    <source>
        <dbReference type="EMBL" id="ORZ30141.1"/>
    </source>
</evidence>
<gene>
    <name evidence="6" type="ORF">BCR44DRAFT_1517474</name>
</gene>
<evidence type="ECO:0000313" key="7">
    <source>
        <dbReference type="Proteomes" id="UP000193411"/>
    </source>
</evidence>
<organism evidence="6 7">
    <name type="scientific">Catenaria anguillulae PL171</name>
    <dbReference type="NCBI Taxonomy" id="765915"/>
    <lineage>
        <taxon>Eukaryota</taxon>
        <taxon>Fungi</taxon>
        <taxon>Fungi incertae sedis</taxon>
        <taxon>Blastocladiomycota</taxon>
        <taxon>Blastocladiomycetes</taxon>
        <taxon>Blastocladiales</taxon>
        <taxon>Catenariaceae</taxon>
        <taxon>Catenaria</taxon>
    </lineage>
</organism>
<dbReference type="GO" id="GO:0032865">
    <property type="term" value="C:ERMES complex"/>
    <property type="evidence" value="ECO:0007669"/>
    <property type="project" value="InterPro"/>
</dbReference>
<dbReference type="GO" id="GO:0045040">
    <property type="term" value="P:protein insertion into mitochondrial outer membrane"/>
    <property type="evidence" value="ECO:0007669"/>
    <property type="project" value="TreeGrafter"/>
</dbReference>
<dbReference type="GO" id="GO:0051654">
    <property type="term" value="P:establishment of mitochondrion localization"/>
    <property type="evidence" value="ECO:0007669"/>
    <property type="project" value="TreeGrafter"/>
</dbReference>
<dbReference type="GO" id="GO:0070096">
    <property type="term" value="P:mitochondrial outer membrane translocase complex assembly"/>
    <property type="evidence" value="ECO:0007669"/>
    <property type="project" value="TreeGrafter"/>
</dbReference>
<protein>
    <submittedName>
        <fullName evidence="6">Uncharacterized protein</fullName>
    </submittedName>
</protein>